<comment type="caution">
    <text evidence="3">The sequence shown here is derived from an EMBL/GenBank/DDBJ whole genome shotgun (WGS) entry which is preliminary data.</text>
</comment>
<evidence type="ECO:0000256" key="2">
    <source>
        <dbReference type="SAM" id="SignalP"/>
    </source>
</evidence>
<proteinExistence type="predicted"/>
<dbReference type="InterPro" id="IPR029052">
    <property type="entry name" value="Metallo-depent_PP-like"/>
</dbReference>
<evidence type="ECO:0000256" key="1">
    <source>
        <dbReference type="SAM" id="MobiDB-lite"/>
    </source>
</evidence>
<dbReference type="RefSeq" id="WP_343332930.1">
    <property type="nucleotide sequence ID" value="NZ_JAPOHD010000020.1"/>
</dbReference>
<dbReference type="SUPFAM" id="SSF56300">
    <property type="entry name" value="Metallo-dependent phosphatases"/>
    <property type="match status" value="1"/>
</dbReference>
<dbReference type="Proteomes" id="UP001145087">
    <property type="component" value="Unassembled WGS sequence"/>
</dbReference>
<accession>A0A9X3F892</accession>
<dbReference type="AlphaFoldDB" id="A0A9X3F892"/>
<feature type="region of interest" description="Disordered" evidence="1">
    <location>
        <begin position="314"/>
        <end position="333"/>
    </location>
</feature>
<evidence type="ECO:0000313" key="3">
    <source>
        <dbReference type="EMBL" id="MCY1720596.1"/>
    </source>
</evidence>
<evidence type="ECO:0000313" key="4">
    <source>
        <dbReference type="Proteomes" id="UP001145087"/>
    </source>
</evidence>
<feature type="compositionally biased region" description="Basic and acidic residues" evidence="1">
    <location>
        <begin position="324"/>
        <end position="333"/>
    </location>
</feature>
<dbReference type="InterPro" id="IPR038607">
    <property type="entry name" value="PhoD-like_sf"/>
</dbReference>
<dbReference type="EMBL" id="JAPOHD010000020">
    <property type="protein sequence ID" value="MCY1720596.1"/>
    <property type="molecule type" value="Genomic_DNA"/>
</dbReference>
<protein>
    <submittedName>
        <fullName evidence="3">Metallophosphoesterase family protein</fullName>
    </submittedName>
</protein>
<gene>
    <name evidence="3" type="ORF">OU798_09600</name>
</gene>
<keyword evidence="4" id="KW-1185">Reference proteome</keyword>
<reference evidence="3" key="1">
    <citation type="submission" date="2022-11" db="EMBL/GenBank/DDBJ databases">
        <title>Marilongibacter aestuarii gen. nov., sp. nov., isolated from tidal flat sediment.</title>
        <authorList>
            <person name="Jiayan W."/>
        </authorList>
    </citation>
    <scope>NUCLEOTIDE SEQUENCE</scope>
    <source>
        <strain evidence="3">Z1-6</strain>
    </source>
</reference>
<name>A0A9X3F892_9BACT</name>
<feature type="signal peptide" evidence="2">
    <location>
        <begin position="1"/>
        <end position="21"/>
    </location>
</feature>
<organism evidence="3 4">
    <name type="scientific">Draconibacterium aestuarii</name>
    <dbReference type="NCBI Taxonomy" id="2998507"/>
    <lineage>
        <taxon>Bacteria</taxon>
        <taxon>Pseudomonadati</taxon>
        <taxon>Bacteroidota</taxon>
        <taxon>Bacteroidia</taxon>
        <taxon>Marinilabiliales</taxon>
        <taxon>Prolixibacteraceae</taxon>
        <taxon>Draconibacterium</taxon>
    </lineage>
</organism>
<dbReference type="CDD" id="cd00838">
    <property type="entry name" value="MPP_superfamily"/>
    <property type="match status" value="1"/>
</dbReference>
<feature type="chain" id="PRO_5040771816" evidence="2">
    <location>
        <begin position="22"/>
        <end position="560"/>
    </location>
</feature>
<sequence length="560" mass="63537">MNLKQFTASLIILLPALAAFAQHGTPPVKAPFEKLDLYCVNDWWVYNEEMKDNPKKIIDVDVPRDEVICFGMYTVQGGVMKMTAQLFPLYPEESREVSLELKQKGKWEKVATEKVNDIGWSTLFRIEKWDDSKDVEYRLRHGEKASFEGLIRKNPKNKNEIVVGSLNCNSNHTRGLREEYIRNLKFLNPDLLFFAGDQSYDHKEHTAAWLLFGIQFRDIFRDRPCITIPDDHDIGQGNLWGQNGKKSMTSAGNDGGYFYHPEYIKMVERCQTSHLPDAYDPTPIEQGIGVYYTRLTVGGVDFAIVEDRKFKTGPAGTIPQMGPRPDHIRDSNYDPKTIDVPGLKLLGDRQLKFLDDWGQQWDGVELKAVLSQTGFCGGAHRHGNFNNILHADLDSNGWPQTGRKKALKAIRAAGAVHLAGDQHLPTIVQHGIDEYGDGPFAFVAPAIVNNYYSRWWHPENEKAGKDPEPGNPLPFNGNYFDGMGNKIRMIAYANPDENFTRGGFGLVRFNKNEKSVTFESWDRSTDVTKPGAKQMPGWPRTIRQNGTKEGYPVWKLDPLK</sequence>
<dbReference type="Gene3D" id="3.60.21.70">
    <property type="entry name" value="PhoD-like phosphatase"/>
    <property type="match status" value="1"/>
</dbReference>
<keyword evidence="2" id="KW-0732">Signal</keyword>